<organism evidence="1 2">
    <name type="scientific">Philodulcilactobacillus myokoensis</name>
    <dbReference type="NCBI Taxonomy" id="2929573"/>
    <lineage>
        <taxon>Bacteria</taxon>
        <taxon>Bacillati</taxon>
        <taxon>Bacillota</taxon>
        <taxon>Bacilli</taxon>
        <taxon>Lactobacillales</taxon>
        <taxon>Lactobacillaceae</taxon>
        <taxon>Philodulcilactobacillus</taxon>
    </lineage>
</organism>
<evidence type="ECO:0000313" key="2">
    <source>
        <dbReference type="Proteomes" id="UP001144204"/>
    </source>
</evidence>
<dbReference type="Proteomes" id="UP001144204">
    <property type="component" value="Unassembled WGS sequence"/>
</dbReference>
<sequence>MIDAGYIDANNAIIQGLTNKGKQAWKEYKSNQFKSVRMKAFILNKMNKGF</sequence>
<proteinExistence type="predicted"/>
<name>A0A9W6B235_9LACO</name>
<protein>
    <submittedName>
        <fullName evidence="1">Uncharacterized protein</fullName>
    </submittedName>
</protein>
<reference evidence="1" key="2">
    <citation type="journal article" date="2023" name="PLoS ONE">
        <title>Philodulcilactobacillus myokoensis gen. nov., sp. nov., a fructophilic, acidophilic, and agar-phobic lactic acid bacterium isolated from fermented vegetable extracts.</title>
        <authorList>
            <person name="Kouya T."/>
            <person name="Ishiyama Y."/>
            <person name="Ohashi S."/>
            <person name="Kumakubo R."/>
            <person name="Yamazaki T."/>
            <person name="Otaki T."/>
        </authorList>
    </citation>
    <scope>NUCLEOTIDE SEQUENCE</scope>
    <source>
        <strain evidence="1">WR16-4</strain>
    </source>
</reference>
<evidence type="ECO:0000313" key="1">
    <source>
        <dbReference type="EMBL" id="GLB47485.1"/>
    </source>
</evidence>
<dbReference type="RefSeq" id="WP_286137024.1">
    <property type="nucleotide sequence ID" value="NZ_BRPL01000004.1"/>
</dbReference>
<dbReference type="EMBL" id="BRPL01000004">
    <property type="protein sequence ID" value="GLB47485.1"/>
    <property type="molecule type" value="Genomic_DNA"/>
</dbReference>
<gene>
    <name evidence="1" type="ORF">WR164_14640</name>
</gene>
<keyword evidence="2" id="KW-1185">Reference proteome</keyword>
<accession>A0A9W6B235</accession>
<dbReference type="AlphaFoldDB" id="A0A9W6B235"/>
<reference evidence="1" key="1">
    <citation type="submission" date="2022-07" db="EMBL/GenBank/DDBJ databases">
        <authorList>
            <person name="Kouya T."/>
            <person name="Ishiyama Y."/>
        </authorList>
    </citation>
    <scope>NUCLEOTIDE SEQUENCE</scope>
    <source>
        <strain evidence="1">WR16-4</strain>
    </source>
</reference>
<comment type="caution">
    <text evidence="1">The sequence shown here is derived from an EMBL/GenBank/DDBJ whole genome shotgun (WGS) entry which is preliminary data.</text>
</comment>